<dbReference type="PANTHER" id="PTHR12788:SF10">
    <property type="entry name" value="PROTEIN-TYROSINE SULFOTRANSFERASE"/>
    <property type="match status" value="1"/>
</dbReference>
<dbReference type="SUPFAM" id="SSF52540">
    <property type="entry name" value="P-loop containing nucleoside triphosphate hydrolases"/>
    <property type="match status" value="1"/>
</dbReference>
<evidence type="ECO:0008006" key="4">
    <source>
        <dbReference type="Google" id="ProtNLM"/>
    </source>
</evidence>
<dbReference type="GO" id="GO:0008476">
    <property type="term" value="F:protein-tyrosine sulfotransferase activity"/>
    <property type="evidence" value="ECO:0007669"/>
    <property type="project" value="InterPro"/>
</dbReference>
<keyword evidence="3" id="KW-1185">Reference proteome</keyword>
<proteinExistence type="predicted"/>
<gene>
    <name evidence="2" type="ORF">CRP01_01365</name>
</gene>
<evidence type="ECO:0000313" key="3">
    <source>
        <dbReference type="Proteomes" id="UP000223913"/>
    </source>
</evidence>
<dbReference type="PANTHER" id="PTHR12788">
    <property type="entry name" value="PROTEIN-TYROSINE SULFOTRANSFERASE 2"/>
    <property type="match status" value="1"/>
</dbReference>
<dbReference type="RefSeq" id="WP_099148178.1">
    <property type="nucleotide sequence ID" value="NZ_PDUD01000001.1"/>
</dbReference>
<dbReference type="OrthoDB" id="5432096at2"/>
<name>A0A2D0NJH9_FLAN2</name>
<accession>A0A2D0NJH9</accession>
<reference evidence="2 3" key="1">
    <citation type="submission" date="2017-10" db="EMBL/GenBank/DDBJ databases">
        <title>The draft genome sequence of Lewinella nigricans NBRC 102662.</title>
        <authorList>
            <person name="Wang K."/>
        </authorList>
    </citation>
    <scope>NUCLEOTIDE SEQUENCE [LARGE SCALE GENOMIC DNA]</scope>
    <source>
        <strain evidence="2 3">NBRC 102662</strain>
    </source>
</reference>
<sequence>MNTFFIAGLQRSGTTLLSVMLSKHPEICMEERAVAFRLITTLRNSYDLLPHNLEIDPEDFYRWLIETDKKQRLRTLLDHEKFSQYGSIREMIRRSIAQKLESNGKRVWGDKTPNLHMYLPEALSFFPDARFIHLVRDGRANAFSLARRSYQNLQLSAQQWVDGNMAGLVNRDLLGPERYLLIKYEELLLEPEATLQQVCHFLGLPFHEAVLDLSNKAIPDQEKYVKKTLDRSKIRAYLDHLDALQLQKVERIQGPLLQRLGYELHTKGILEQYRPLSLARRIALNQMDNLRRLFRSRQEGMVNKRYVKIRTPFLNRAYDFLRILTQDLLSRQIFKALFSRVFYTEKHYSKSKPTGTPDREVKRH</sequence>
<dbReference type="Gene3D" id="3.40.50.300">
    <property type="entry name" value="P-loop containing nucleotide triphosphate hydrolases"/>
    <property type="match status" value="1"/>
</dbReference>
<dbReference type="InterPro" id="IPR027417">
    <property type="entry name" value="P-loop_NTPase"/>
</dbReference>
<dbReference type="InterPro" id="IPR026634">
    <property type="entry name" value="TPST-like"/>
</dbReference>
<protein>
    <recommendedName>
        <fullName evidence="4">Sulfotransferase</fullName>
    </recommendedName>
</protein>
<organism evidence="2 3">
    <name type="scientific">Flavilitoribacter nigricans (strain ATCC 23147 / DSM 23189 / NBRC 102662 / NCIMB 1420 / SS-2)</name>
    <name type="common">Lewinella nigricans</name>
    <dbReference type="NCBI Taxonomy" id="1122177"/>
    <lineage>
        <taxon>Bacteria</taxon>
        <taxon>Pseudomonadati</taxon>
        <taxon>Bacteroidota</taxon>
        <taxon>Saprospiria</taxon>
        <taxon>Saprospirales</taxon>
        <taxon>Lewinellaceae</taxon>
        <taxon>Flavilitoribacter</taxon>
    </lineage>
</organism>
<dbReference type="Proteomes" id="UP000223913">
    <property type="component" value="Unassembled WGS sequence"/>
</dbReference>
<dbReference type="EMBL" id="PDUD01000001">
    <property type="protein sequence ID" value="PHN08588.1"/>
    <property type="molecule type" value="Genomic_DNA"/>
</dbReference>
<evidence type="ECO:0000256" key="1">
    <source>
        <dbReference type="ARBA" id="ARBA00022679"/>
    </source>
</evidence>
<evidence type="ECO:0000313" key="2">
    <source>
        <dbReference type="EMBL" id="PHN08588.1"/>
    </source>
</evidence>
<keyword evidence="1" id="KW-0808">Transferase</keyword>
<dbReference type="AlphaFoldDB" id="A0A2D0NJH9"/>
<dbReference type="Pfam" id="PF13469">
    <property type="entry name" value="Sulfotransfer_3"/>
    <property type="match status" value="1"/>
</dbReference>
<comment type="caution">
    <text evidence="2">The sequence shown here is derived from an EMBL/GenBank/DDBJ whole genome shotgun (WGS) entry which is preliminary data.</text>
</comment>